<dbReference type="GO" id="GO:0019752">
    <property type="term" value="P:carboxylic acid metabolic process"/>
    <property type="evidence" value="ECO:0007669"/>
    <property type="project" value="InterPro"/>
</dbReference>
<name>A0A382GCD7_9ZZZZ</name>
<dbReference type="GO" id="GO:0006520">
    <property type="term" value="P:amino acid metabolic process"/>
    <property type="evidence" value="ECO:0007669"/>
    <property type="project" value="InterPro"/>
</dbReference>
<reference evidence="6" key="1">
    <citation type="submission" date="2018-05" db="EMBL/GenBank/DDBJ databases">
        <authorList>
            <person name="Lanie J.A."/>
            <person name="Ng W.-L."/>
            <person name="Kazmierczak K.M."/>
            <person name="Andrzejewski T.M."/>
            <person name="Davidsen T.M."/>
            <person name="Wayne K.J."/>
            <person name="Tettelin H."/>
            <person name="Glass J.I."/>
            <person name="Rusch D."/>
            <person name="Podicherti R."/>
            <person name="Tsui H.-C.T."/>
            <person name="Winkler M.E."/>
        </authorList>
    </citation>
    <scope>NUCLEOTIDE SEQUENCE</scope>
</reference>
<dbReference type="SUPFAM" id="SSF53383">
    <property type="entry name" value="PLP-dependent transferases"/>
    <property type="match status" value="1"/>
</dbReference>
<sequence length="474" mass="52581">MSRKRGTVDTSLRDFSRSLPMALMRTREAVMEQFRPLLREHGLTEQQWRVLRALSGVKKVSASELAEITCISMPSLSRILGHLEETGLIVRRARPKDRRSMFVSLGAKGRTLIKKVGVQSEWRYVEISKCFGSDRLAILYELLEELETSLKPGSPAVEPAGAPRPDNIALPPKKMRELGYAAVDMLVEHFQTVSEKRVIDDYEWKPANSILTRPFSESGKDPHEVMKLAMDEIFNHSMQLNHPRYFAYVPGSGNFIGALAEQLISGFNPNCVTNQGNLGPITVERNTVSWLCQQFGLPDGASGLFTSGGSSANLIALTAARHIKLNDEIENAVAYCTTETHRCIGRALRILGFKDEQLRMLEPDQDLRMVPDRLIAAIQQDRAAGKRPFCVAVSAGTTSSGAVDPLGDIASICRTESLWLHVDAAFGGGTILTKRGQIRMEGIDKADTIAVDPHKWFFQPYECGCVLSRDPAWL</sequence>
<dbReference type="EMBL" id="UINC01054770">
    <property type="protein sequence ID" value="SVB72870.1"/>
    <property type="molecule type" value="Genomic_DNA"/>
</dbReference>
<dbReference type="InterPro" id="IPR012712">
    <property type="entry name" value="HpaR/FarR"/>
</dbReference>
<evidence type="ECO:0000256" key="4">
    <source>
        <dbReference type="ARBA" id="ARBA00023239"/>
    </source>
</evidence>
<dbReference type="InterPro" id="IPR011991">
    <property type="entry name" value="ArsR-like_HTH"/>
</dbReference>
<dbReference type="PRINTS" id="PR00800">
    <property type="entry name" value="YHDCRBOXLASE"/>
</dbReference>
<dbReference type="AlphaFoldDB" id="A0A382GCD7"/>
<keyword evidence="4" id="KW-0456">Lyase</keyword>
<dbReference type="InterPro" id="IPR000835">
    <property type="entry name" value="HTH_MarR-typ"/>
</dbReference>
<dbReference type="InterPro" id="IPR036390">
    <property type="entry name" value="WH_DNA-bd_sf"/>
</dbReference>
<dbReference type="Pfam" id="PF12802">
    <property type="entry name" value="MarR_2"/>
    <property type="match status" value="1"/>
</dbReference>
<dbReference type="SMART" id="SM00347">
    <property type="entry name" value="HTH_MARR"/>
    <property type="match status" value="1"/>
</dbReference>
<dbReference type="InterPro" id="IPR002129">
    <property type="entry name" value="PyrdxlP-dep_de-COase"/>
</dbReference>
<dbReference type="PRINTS" id="PR00598">
    <property type="entry name" value="HTHMARR"/>
</dbReference>
<dbReference type="SUPFAM" id="SSF46785">
    <property type="entry name" value="Winged helix' DNA-binding domain"/>
    <property type="match status" value="1"/>
</dbReference>
<comment type="cofactor">
    <cofactor evidence="1">
        <name>pyridoxal 5'-phosphate</name>
        <dbReference type="ChEBI" id="CHEBI:597326"/>
    </cofactor>
</comment>
<dbReference type="CDD" id="cd00090">
    <property type="entry name" value="HTH_ARSR"/>
    <property type="match status" value="1"/>
</dbReference>
<dbReference type="PANTHER" id="PTHR11999">
    <property type="entry name" value="GROUP II PYRIDOXAL-5-PHOSPHATE DECARBOXYLASE"/>
    <property type="match status" value="1"/>
</dbReference>
<dbReference type="InterPro" id="IPR015421">
    <property type="entry name" value="PyrdxlP-dep_Trfase_major"/>
</dbReference>
<dbReference type="InterPro" id="IPR015424">
    <property type="entry name" value="PyrdxlP-dep_Trfase"/>
</dbReference>
<evidence type="ECO:0000259" key="5">
    <source>
        <dbReference type="PROSITE" id="PS50995"/>
    </source>
</evidence>
<dbReference type="GO" id="GO:0003700">
    <property type="term" value="F:DNA-binding transcription factor activity"/>
    <property type="evidence" value="ECO:0007669"/>
    <property type="project" value="InterPro"/>
</dbReference>
<dbReference type="Gene3D" id="1.10.10.10">
    <property type="entry name" value="Winged helix-like DNA-binding domain superfamily/Winged helix DNA-binding domain"/>
    <property type="match status" value="1"/>
</dbReference>
<dbReference type="GO" id="GO:0045892">
    <property type="term" value="P:negative regulation of DNA-templated transcription"/>
    <property type="evidence" value="ECO:0007669"/>
    <property type="project" value="InterPro"/>
</dbReference>
<evidence type="ECO:0000256" key="2">
    <source>
        <dbReference type="ARBA" id="ARBA00022793"/>
    </source>
</evidence>
<keyword evidence="3" id="KW-0663">Pyridoxal phosphate</keyword>
<dbReference type="InterPro" id="IPR036388">
    <property type="entry name" value="WH-like_DNA-bd_sf"/>
</dbReference>
<dbReference type="GO" id="GO:0003677">
    <property type="term" value="F:DNA binding"/>
    <property type="evidence" value="ECO:0007669"/>
    <property type="project" value="InterPro"/>
</dbReference>
<keyword evidence="2" id="KW-0210">Decarboxylase</keyword>
<dbReference type="Gene3D" id="3.90.1150.170">
    <property type="match status" value="1"/>
</dbReference>
<dbReference type="NCBIfam" id="TIGR02337">
    <property type="entry name" value="HpaR"/>
    <property type="match status" value="1"/>
</dbReference>
<proteinExistence type="predicted"/>
<evidence type="ECO:0000256" key="3">
    <source>
        <dbReference type="ARBA" id="ARBA00022898"/>
    </source>
</evidence>
<protein>
    <recommendedName>
        <fullName evidence="5">HTH marR-type domain-containing protein</fullName>
    </recommendedName>
</protein>
<dbReference type="GO" id="GO:0030170">
    <property type="term" value="F:pyridoxal phosphate binding"/>
    <property type="evidence" value="ECO:0007669"/>
    <property type="project" value="InterPro"/>
</dbReference>
<feature type="non-terminal residue" evidence="6">
    <location>
        <position position="474"/>
    </location>
</feature>
<evidence type="ECO:0000256" key="1">
    <source>
        <dbReference type="ARBA" id="ARBA00001933"/>
    </source>
</evidence>
<evidence type="ECO:0000313" key="6">
    <source>
        <dbReference type="EMBL" id="SVB72870.1"/>
    </source>
</evidence>
<dbReference type="Pfam" id="PF00282">
    <property type="entry name" value="Pyridoxal_deC"/>
    <property type="match status" value="1"/>
</dbReference>
<dbReference type="GO" id="GO:0016831">
    <property type="term" value="F:carboxy-lyase activity"/>
    <property type="evidence" value="ECO:0007669"/>
    <property type="project" value="UniProtKB-KW"/>
</dbReference>
<dbReference type="Gene3D" id="3.40.640.10">
    <property type="entry name" value="Type I PLP-dependent aspartate aminotransferase-like (Major domain)"/>
    <property type="match status" value="1"/>
</dbReference>
<accession>A0A382GCD7</accession>
<gene>
    <name evidence="6" type="ORF">METZ01_LOCUS225724</name>
</gene>
<dbReference type="PANTHER" id="PTHR11999:SF70">
    <property type="entry name" value="MIP05841P"/>
    <property type="match status" value="1"/>
</dbReference>
<feature type="domain" description="HTH marR-type" evidence="5">
    <location>
        <begin position="16"/>
        <end position="148"/>
    </location>
</feature>
<dbReference type="InterPro" id="IPR010977">
    <property type="entry name" value="Aromatic_deC"/>
</dbReference>
<dbReference type="PROSITE" id="PS50995">
    <property type="entry name" value="HTH_MARR_2"/>
    <property type="match status" value="1"/>
</dbReference>
<organism evidence="6">
    <name type="scientific">marine metagenome</name>
    <dbReference type="NCBI Taxonomy" id="408172"/>
    <lineage>
        <taxon>unclassified sequences</taxon>
        <taxon>metagenomes</taxon>
        <taxon>ecological metagenomes</taxon>
    </lineage>
</organism>